<keyword evidence="2" id="KW-0732">Signal</keyword>
<comment type="caution">
    <text evidence="3">The sequence shown here is derived from an EMBL/GenBank/DDBJ whole genome shotgun (WGS) entry which is preliminary data.</text>
</comment>
<sequence length="143" mass="14815">MSAIRSSSSALLFLGGVATLPGAATVRSRFPQRSPPSDSAKAELGYMQQPLGPASSTTTTITTRTAAAQKPTQRSSSSSTAATASTGPLGTAAQVVTMATIRTSPRARDESEEAAVFRPRSARDMVAVVLGRNQEYSSLRPGK</sequence>
<evidence type="ECO:0000256" key="1">
    <source>
        <dbReference type="SAM" id="MobiDB-lite"/>
    </source>
</evidence>
<keyword evidence="4" id="KW-1185">Reference proteome</keyword>
<dbReference type="EMBL" id="MU843091">
    <property type="protein sequence ID" value="KAK2021612.1"/>
    <property type="molecule type" value="Genomic_DNA"/>
</dbReference>
<feature type="compositionally biased region" description="Low complexity" evidence="1">
    <location>
        <begin position="54"/>
        <end position="68"/>
    </location>
</feature>
<dbReference type="Proteomes" id="UP001232148">
    <property type="component" value="Unassembled WGS sequence"/>
</dbReference>
<feature type="region of interest" description="Disordered" evidence="1">
    <location>
        <begin position="27"/>
        <end position="123"/>
    </location>
</feature>
<evidence type="ECO:0000313" key="3">
    <source>
        <dbReference type="EMBL" id="KAK2021612.1"/>
    </source>
</evidence>
<evidence type="ECO:0000256" key="2">
    <source>
        <dbReference type="SAM" id="SignalP"/>
    </source>
</evidence>
<name>A0AAD9LV54_9PEZI</name>
<accession>A0AAD9LV54</accession>
<protein>
    <submittedName>
        <fullName evidence="3">Uncharacterized protein</fullName>
    </submittedName>
</protein>
<reference evidence="3" key="1">
    <citation type="submission" date="2021-06" db="EMBL/GenBank/DDBJ databases">
        <title>Comparative genomics, transcriptomics and evolutionary studies reveal genomic signatures of adaptation to plant cell wall in hemibiotrophic fungi.</title>
        <authorList>
            <consortium name="DOE Joint Genome Institute"/>
            <person name="Baroncelli R."/>
            <person name="Diaz J.F."/>
            <person name="Benocci T."/>
            <person name="Peng M."/>
            <person name="Battaglia E."/>
            <person name="Haridas S."/>
            <person name="Andreopoulos W."/>
            <person name="Labutti K."/>
            <person name="Pangilinan J."/>
            <person name="Floch G.L."/>
            <person name="Makela M.R."/>
            <person name="Henrissat B."/>
            <person name="Grigoriev I.V."/>
            <person name="Crouch J.A."/>
            <person name="De Vries R.P."/>
            <person name="Sukno S.A."/>
            <person name="Thon M.R."/>
        </authorList>
    </citation>
    <scope>NUCLEOTIDE SEQUENCE</scope>
    <source>
        <strain evidence="3">MAFF235873</strain>
    </source>
</reference>
<evidence type="ECO:0000313" key="4">
    <source>
        <dbReference type="Proteomes" id="UP001232148"/>
    </source>
</evidence>
<feature type="signal peptide" evidence="2">
    <location>
        <begin position="1"/>
        <end position="19"/>
    </location>
</feature>
<feature type="compositionally biased region" description="Low complexity" evidence="1">
    <location>
        <begin position="75"/>
        <end position="86"/>
    </location>
</feature>
<feature type="chain" id="PRO_5041947082" evidence="2">
    <location>
        <begin position="20"/>
        <end position="143"/>
    </location>
</feature>
<organism evidence="3 4">
    <name type="scientific">Colletotrichum zoysiae</name>
    <dbReference type="NCBI Taxonomy" id="1216348"/>
    <lineage>
        <taxon>Eukaryota</taxon>
        <taxon>Fungi</taxon>
        <taxon>Dikarya</taxon>
        <taxon>Ascomycota</taxon>
        <taxon>Pezizomycotina</taxon>
        <taxon>Sordariomycetes</taxon>
        <taxon>Hypocreomycetidae</taxon>
        <taxon>Glomerellales</taxon>
        <taxon>Glomerellaceae</taxon>
        <taxon>Colletotrichum</taxon>
        <taxon>Colletotrichum graminicola species complex</taxon>
    </lineage>
</organism>
<proteinExistence type="predicted"/>
<dbReference type="AlphaFoldDB" id="A0AAD9LV54"/>
<gene>
    <name evidence="3" type="ORF">LX32DRAFT_699280</name>
</gene>